<name>A0ACC3CJY4_PYRYE</name>
<reference evidence="1" key="1">
    <citation type="submission" date="2019-11" db="EMBL/GenBank/DDBJ databases">
        <title>Nori genome reveals adaptations in red seaweeds to the harsh intertidal environment.</title>
        <authorList>
            <person name="Wang D."/>
            <person name="Mao Y."/>
        </authorList>
    </citation>
    <scope>NUCLEOTIDE SEQUENCE</scope>
    <source>
        <tissue evidence="1">Gametophyte</tissue>
    </source>
</reference>
<dbReference type="EMBL" id="CM020620">
    <property type="protein sequence ID" value="KAK1870144.1"/>
    <property type="molecule type" value="Genomic_DNA"/>
</dbReference>
<proteinExistence type="predicted"/>
<protein>
    <submittedName>
        <fullName evidence="1">Uncharacterized protein</fullName>
    </submittedName>
</protein>
<keyword evidence="2" id="KW-1185">Reference proteome</keyword>
<dbReference type="Proteomes" id="UP000798662">
    <property type="component" value="Chromosome 3"/>
</dbReference>
<organism evidence="1 2">
    <name type="scientific">Pyropia yezoensis</name>
    <name type="common">Susabi-nori</name>
    <name type="synonym">Porphyra yezoensis</name>
    <dbReference type="NCBI Taxonomy" id="2788"/>
    <lineage>
        <taxon>Eukaryota</taxon>
        <taxon>Rhodophyta</taxon>
        <taxon>Bangiophyceae</taxon>
        <taxon>Bangiales</taxon>
        <taxon>Bangiaceae</taxon>
        <taxon>Pyropia</taxon>
    </lineage>
</organism>
<sequence length="395" mass="38673">MALSTATDPGGGDGGRSGMACSCDRAVRAEAALAVSTASADALRASLDAALGKAAALKRQLKAAERAAAVATGGALPVSTEADDEGRVVDAVVLAPVPSTQAHGGGGGSGSWSNCSELSQPARHAALDSSAVPSGAAVALGSGVVPASVDVEMRSCTAADGLLLLSRAGAASAERDEEATAALSPAPVPVMATGSAVAVSPPAVAPSATAGAPRTAVAAPLAGAVRKSRTAASTTKRPTASKNRFSAASGPTQSRYWTAEEHARFLEALRRYGHKDLKAIAAAVATRNQTQARTHLQKWLMKIAREARRSEAAAAAAAAVNVEASAAPEAKTLTTPEAGQPATAAPVATVATAAPAVEAAPAAASGGGSGGNACAVPRSCGMALLCIVGQDTLRV</sequence>
<evidence type="ECO:0000313" key="1">
    <source>
        <dbReference type="EMBL" id="KAK1870144.1"/>
    </source>
</evidence>
<gene>
    <name evidence="1" type="ORF">I4F81_012606</name>
</gene>
<accession>A0ACC3CJY4</accession>
<comment type="caution">
    <text evidence="1">The sequence shown here is derived from an EMBL/GenBank/DDBJ whole genome shotgun (WGS) entry which is preliminary data.</text>
</comment>
<evidence type="ECO:0000313" key="2">
    <source>
        <dbReference type="Proteomes" id="UP000798662"/>
    </source>
</evidence>